<feature type="compositionally biased region" description="Basic and acidic residues" evidence="1">
    <location>
        <begin position="251"/>
        <end position="261"/>
    </location>
</feature>
<comment type="caution">
    <text evidence="2">The sequence shown here is derived from an EMBL/GenBank/DDBJ whole genome shotgun (WGS) entry which is preliminary data.</text>
</comment>
<evidence type="ECO:0000313" key="2">
    <source>
        <dbReference type="EMBL" id="GIL45965.1"/>
    </source>
</evidence>
<feature type="compositionally biased region" description="Basic and acidic residues" evidence="1">
    <location>
        <begin position="460"/>
        <end position="478"/>
    </location>
</feature>
<protein>
    <submittedName>
        <fullName evidence="2">Uncharacterized protein</fullName>
    </submittedName>
</protein>
<accession>A0A8J4ASE9</accession>
<dbReference type="AlphaFoldDB" id="A0A8J4ASE9"/>
<feature type="compositionally biased region" description="Acidic residues" evidence="1">
    <location>
        <begin position="148"/>
        <end position="162"/>
    </location>
</feature>
<feature type="compositionally biased region" description="Basic and acidic residues" evidence="1">
    <location>
        <begin position="328"/>
        <end position="338"/>
    </location>
</feature>
<dbReference type="Proteomes" id="UP000747399">
    <property type="component" value="Unassembled WGS sequence"/>
</dbReference>
<feature type="region of interest" description="Disordered" evidence="1">
    <location>
        <begin position="389"/>
        <end position="413"/>
    </location>
</feature>
<evidence type="ECO:0000256" key="1">
    <source>
        <dbReference type="SAM" id="MobiDB-lite"/>
    </source>
</evidence>
<organism evidence="2 3">
    <name type="scientific">Volvox africanus</name>
    <dbReference type="NCBI Taxonomy" id="51714"/>
    <lineage>
        <taxon>Eukaryota</taxon>
        <taxon>Viridiplantae</taxon>
        <taxon>Chlorophyta</taxon>
        <taxon>core chlorophytes</taxon>
        <taxon>Chlorophyceae</taxon>
        <taxon>CS clade</taxon>
        <taxon>Chlamydomonadales</taxon>
        <taxon>Volvocaceae</taxon>
        <taxon>Volvox</taxon>
    </lineage>
</organism>
<feature type="region of interest" description="Disordered" evidence="1">
    <location>
        <begin position="115"/>
        <end position="168"/>
    </location>
</feature>
<proteinExistence type="predicted"/>
<feature type="region of interest" description="Disordered" evidence="1">
    <location>
        <begin position="251"/>
        <end position="302"/>
    </location>
</feature>
<dbReference type="EMBL" id="BNCO01000003">
    <property type="protein sequence ID" value="GIL45965.1"/>
    <property type="molecule type" value="Genomic_DNA"/>
</dbReference>
<feature type="compositionally biased region" description="Polar residues" evidence="1">
    <location>
        <begin position="389"/>
        <end position="402"/>
    </location>
</feature>
<name>A0A8J4ASE9_9CHLO</name>
<reference evidence="2" key="1">
    <citation type="journal article" date="2021" name="Proc. Natl. Acad. Sci. U.S.A.">
        <title>Three genomes in the algal genus Volvox reveal the fate of a haploid sex-determining region after a transition to homothallism.</title>
        <authorList>
            <person name="Yamamoto K."/>
            <person name="Hamaji T."/>
            <person name="Kawai-Toyooka H."/>
            <person name="Matsuzaki R."/>
            <person name="Takahashi F."/>
            <person name="Nishimura Y."/>
            <person name="Kawachi M."/>
            <person name="Noguchi H."/>
            <person name="Minakuchi Y."/>
            <person name="Umen J.G."/>
            <person name="Toyoda A."/>
            <person name="Nozaki H."/>
        </authorList>
    </citation>
    <scope>NUCLEOTIDE SEQUENCE</scope>
    <source>
        <strain evidence="2">NIES-3780</strain>
    </source>
</reference>
<keyword evidence="3" id="KW-1185">Reference proteome</keyword>
<sequence length="505" mass="55261">MIDLKALKEQLKVLGHDLPDEQVVAILKEMNIDYNDKPTERNDAKESPGNPTRPKGDGKDTQSLPRGGSILDNFQGGQPSQQFPFSSIQNYSRQSFNYGYTSPGHDQAVGLSHARLPSSSVQLRSCTTDGPKHGSGEDCLPQAASSDYSDDCYDHDSDEADTDDKPSVSRRYCATETLQPTLPNNDNSCIGLNRSGATHGQAAGCSTKGAYSSGLAHLVRGPSDIADRLGSVTLNEPVVGSTARQSRLQVEGKLRRKDMETTRPGVAARSQRPGSTISAKDQHRKPNGSRNAMSYDRDTLGPLPYGRGVKDEDVEDDAEVDVVVSDPDREPLMHKALSEDEEWTLPGGPGASGRNPQDPYAAWLGGHVGPVANRLADALLAHGLSPQASNRSFASHATSRCSIGSKRGAKKVDRVQRYQQLQQEWSQNRFLKQAGGTNRGTSRKPVNFHSHFASLHAAEEAERQRMLRETRARTKKELGAATEAPTSNRRDELRWQTRMRLREQT</sequence>
<gene>
    <name evidence="2" type="ORF">Vafri_3072</name>
</gene>
<feature type="region of interest" description="Disordered" evidence="1">
    <location>
        <begin position="328"/>
        <end position="357"/>
    </location>
</feature>
<feature type="compositionally biased region" description="Polar residues" evidence="1">
    <location>
        <begin position="117"/>
        <end position="128"/>
    </location>
</feature>
<feature type="region of interest" description="Disordered" evidence="1">
    <location>
        <begin position="33"/>
        <end position="85"/>
    </location>
</feature>
<feature type="compositionally biased region" description="Basic and acidic residues" evidence="1">
    <location>
        <begin position="33"/>
        <end position="46"/>
    </location>
</feature>
<feature type="compositionally biased region" description="Low complexity" evidence="1">
    <location>
        <begin position="74"/>
        <end position="85"/>
    </location>
</feature>
<feature type="region of interest" description="Disordered" evidence="1">
    <location>
        <begin position="460"/>
        <end position="505"/>
    </location>
</feature>
<evidence type="ECO:0000313" key="3">
    <source>
        <dbReference type="Proteomes" id="UP000747399"/>
    </source>
</evidence>
<feature type="compositionally biased region" description="Basic and acidic residues" evidence="1">
    <location>
        <begin position="488"/>
        <end position="505"/>
    </location>
</feature>